<keyword evidence="2" id="KW-1185">Reference proteome</keyword>
<comment type="caution">
    <text evidence="1">The sequence shown here is derived from an EMBL/GenBank/DDBJ whole genome shotgun (WGS) entry which is preliminary data.</text>
</comment>
<organism evidence="1 2">
    <name type="scientific">Mycena rosella</name>
    <name type="common">Pink bonnet</name>
    <name type="synonym">Agaricus rosellus</name>
    <dbReference type="NCBI Taxonomy" id="1033263"/>
    <lineage>
        <taxon>Eukaryota</taxon>
        <taxon>Fungi</taxon>
        <taxon>Dikarya</taxon>
        <taxon>Basidiomycota</taxon>
        <taxon>Agaricomycotina</taxon>
        <taxon>Agaricomycetes</taxon>
        <taxon>Agaricomycetidae</taxon>
        <taxon>Agaricales</taxon>
        <taxon>Marasmiineae</taxon>
        <taxon>Mycenaceae</taxon>
        <taxon>Mycena</taxon>
    </lineage>
</organism>
<dbReference type="EMBL" id="JARKIE010000222">
    <property type="protein sequence ID" value="KAJ7664720.1"/>
    <property type="molecule type" value="Genomic_DNA"/>
</dbReference>
<proteinExistence type="predicted"/>
<gene>
    <name evidence="1" type="ORF">B0H17DRAFT_1256191</name>
</gene>
<accession>A0AAD7CV63</accession>
<protein>
    <submittedName>
        <fullName evidence="1">Uncharacterized protein</fullName>
    </submittedName>
</protein>
<dbReference type="AlphaFoldDB" id="A0AAD7CV63"/>
<evidence type="ECO:0000313" key="2">
    <source>
        <dbReference type="Proteomes" id="UP001221757"/>
    </source>
</evidence>
<name>A0AAD7CV63_MYCRO</name>
<reference evidence="1" key="1">
    <citation type="submission" date="2023-03" db="EMBL/GenBank/DDBJ databases">
        <title>Massive genome expansion in bonnet fungi (Mycena s.s.) driven by repeated elements and novel gene families across ecological guilds.</title>
        <authorList>
            <consortium name="Lawrence Berkeley National Laboratory"/>
            <person name="Harder C.B."/>
            <person name="Miyauchi S."/>
            <person name="Viragh M."/>
            <person name="Kuo A."/>
            <person name="Thoen E."/>
            <person name="Andreopoulos B."/>
            <person name="Lu D."/>
            <person name="Skrede I."/>
            <person name="Drula E."/>
            <person name="Henrissat B."/>
            <person name="Morin E."/>
            <person name="Kohler A."/>
            <person name="Barry K."/>
            <person name="LaButti K."/>
            <person name="Morin E."/>
            <person name="Salamov A."/>
            <person name="Lipzen A."/>
            <person name="Mereny Z."/>
            <person name="Hegedus B."/>
            <person name="Baldrian P."/>
            <person name="Stursova M."/>
            <person name="Weitz H."/>
            <person name="Taylor A."/>
            <person name="Grigoriev I.V."/>
            <person name="Nagy L.G."/>
            <person name="Martin F."/>
            <person name="Kauserud H."/>
        </authorList>
    </citation>
    <scope>NUCLEOTIDE SEQUENCE</scope>
    <source>
        <strain evidence="1">CBHHK067</strain>
    </source>
</reference>
<evidence type="ECO:0000313" key="1">
    <source>
        <dbReference type="EMBL" id="KAJ7664720.1"/>
    </source>
</evidence>
<sequence length="154" mass="16602">MKVDADGLLPVGPSGIEFMGFNDVGPAVGDAQHLDQRAQPSACYIQGKDAILETAMKTNRYGLAPELLHRAAHSHGILETLANLYDDVKFGAQSPRATGFSFNNTQFQGFDYIARSDFRAVIGRTVPELNASVYTADNAFKPWGVPAAQSRAAE</sequence>
<dbReference type="Proteomes" id="UP001221757">
    <property type="component" value="Unassembled WGS sequence"/>
</dbReference>